<organism evidence="9 10">
    <name type="scientific">Deinococcus grandis</name>
    <dbReference type="NCBI Taxonomy" id="57498"/>
    <lineage>
        <taxon>Bacteria</taxon>
        <taxon>Thermotogati</taxon>
        <taxon>Deinococcota</taxon>
        <taxon>Deinococci</taxon>
        <taxon>Deinococcales</taxon>
        <taxon>Deinococcaceae</taxon>
        <taxon>Deinococcus</taxon>
    </lineage>
</organism>
<name>A0A117DNI7_9DEIO</name>
<keyword evidence="6 8" id="KW-1133">Transmembrane helix</keyword>
<accession>A0A117DNI7</accession>
<feature type="transmembrane region" description="Helical" evidence="8">
    <location>
        <begin position="271"/>
        <end position="298"/>
    </location>
</feature>
<feature type="transmembrane region" description="Helical" evidence="8">
    <location>
        <begin position="58"/>
        <end position="79"/>
    </location>
</feature>
<reference evidence="10" key="1">
    <citation type="submission" date="2015-11" db="EMBL/GenBank/DDBJ databases">
        <title>Draft Genome Sequence of the Radioresistant Bacterium Deinococcus grandis, Isolated from Freshwater Fish in Japan.</title>
        <authorList>
            <person name="Satoh K."/>
            <person name="Onodera T."/>
            <person name="Omoso K."/>
            <person name="Takeda-Yano K."/>
            <person name="Katayama T."/>
            <person name="Oono Y."/>
            <person name="Narumi I."/>
        </authorList>
    </citation>
    <scope>NUCLEOTIDE SEQUENCE [LARGE SCALE GENOMIC DNA]</scope>
    <source>
        <strain evidence="10">ATCC 43672</strain>
    </source>
</reference>
<dbReference type="PANTHER" id="PTHR21716">
    <property type="entry name" value="TRANSMEMBRANE PROTEIN"/>
    <property type="match status" value="1"/>
</dbReference>
<keyword evidence="5 8" id="KW-0812">Transmembrane</keyword>
<evidence type="ECO:0000256" key="1">
    <source>
        <dbReference type="ARBA" id="ARBA00004651"/>
    </source>
</evidence>
<feature type="transmembrane region" description="Helical" evidence="8">
    <location>
        <begin position="242"/>
        <end position="265"/>
    </location>
</feature>
<comment type="similarity">
    <text evidence="2">Belongs to the autoinducer-2 exporter (AI-2E) (TC 2.A.86) family.</text>
</comment>
<dbReference type="Pfam" id="PF01594">
    <property type="entry name" value="AI-2E_transport"/>
    <property type="match status" value="1"/>
</dbReference>
<dbReference type="InterPro" id="IPR002549">
    <property type="entry name" value="AI-2E-like"/>
</dbReference>
<evidence type="ECO:0000256" key="7">
    <source>
        <dbReference type="ARBA" id="ARBA00023136"/>
    </source>
</evidence>
<feature type="transmembrane region" description="Helical" evidence="8">
    <location>
        <begin position="310"/>
        <end position="329"/>
    </location>
</feature>
<sequence length="399" mass="42460">MSVPDSSPPPGRPAPWQSTGSIQEFLRSLWQYAAFRLIVFALVGVLALQFGGWLLGHLASVIVTVLGAYALAFLVNPILSWLERHRVGRAVGVLLLIVILAGALTLLGFLVSSQLRGLIDGLPYLAHNLKVIVNSLLDRLDSIPGTSGLKASVTAYIDTQTSNLTENTGPLIERLVTSGPDVLDTLSGLVGWLGQLGLLLTLAMYFMFEYNTFGAGLLKLFPRTWQPTVLQLAEDVSDSFGMYLRGTVITAIACALLATTGLLILKVPNALALGILSAFVNLIPYVGIVVASIPPMLLAIPQGTTTVVEVGALYFVINQLLGNVIGPMVMGRSTSIGPASILIAILVGLTLAGAMGAILAIPCAVLLKRWTSRYWLRSPLYRGVRGGAAPAREELPTER</sequence>
<keyword evidence="3" id="KW-0813">Transport</keyword>
<evidence type="ECO:0000256" key="4">
    <source>
        <dbReference type="ARBA" id="ARBA00022475"/>
    </source>
</evidence>
<dbReference type="Proteomes" id="UP000056209">
    <property type="component" value="Unassembled WGS sequence"/>
</dbReference>
<comment type="subcellular location">
    <subcellularLocation>
        <location evidence="1">Cell membrane</location>
        <topology evidence="1">Multi-pass membrane protein</topology>
    </subcellularLocation>
</comment>
<dbReference type="OrthoDB" id="74222at2"/>
<evidence type="ECO:0000256" key="2">
    <source>
        <dbReference type="ARBA" id="ARBA00009773"/>
    </source>
</evidence>
<evidence type="ECO:0000256" key="3">
    <source>
        <dbReference type="ARBA" id="ARBA00022448"/>
    </source>
</evidence>
<feature type="transmembrane region" description="Helical" evidence="8">
    <location>
        <begin position="91"/>
        <end position="111"/>
    </location>
</feature>
<evidence type="ECO:0008006" key="11">
    <source>
        <dbReference type="Google" id="ProtNLM"/>
    </source>
</evidence>
<dbReference type="EMBL" id="BCMS01000001">
    <property type="protein sequence ID" value="GAQ21687.1"/>
    <property type="molecule type" value="Genomic_DNA"/>
</dbReference>
<evidence type="ECO:0000256" key="5">
    <source>
        <dbReference type="ARBA" id="ARBA00022692"/>
    </source>
</evidence>
<evidence type="ECO:0000256" key="8">
    <source>
        <dbReference type="SAM" id="Phobius"/>
    </source>
</evidence>
<feature type="transmembrane region" description="Helical" evidence="8">
    <location>
        <begin position="341"/>
        <end position="367"/>
    </location>
</feature>
<feature type="transmembrane region" description="Helical" evidence="8">
    <location>
        <begin position="189"/>
        <end position="208"/>
    </location>
</feature>
<proteinExistence type="inferred from homology"/>
<dbReference type="RefSeq" id="WP_058976555.1">
    <property type="nucleotide sequence ID" value="NZ_BCMS01000001.1"/>
</dbReference>
<dbReference type="AlphaFoldDB" id="A0A117DNI7"/>
<keyword evidence="7 8" id="KW-0472">Membrane</keyword>
<keyword evidence="4" id="KW-1003">Cell membrane</keyword>
<comment type="caution">
    <text evidence="9">The sequence shown here is derived from an EMBL/GenBank/DDBJ whole genome shotgun (WGS) entry which is preliminary data.</text>
</comment>
<dbReference type="GO" id="GO:0055085">
    <property type="term" value="P:transmembrane transport"/>
    <property type="evidence" value="ECO:0007669"/>
    <property type="project" value="TreeGrafter"/>
</dbReference>
<protein>
    <recommendedName>
        <fullName evidence="11">Permease</fullName>
    </recommendedName>
</protein>
<dbReference type="GO" id="GO:0005886">
    <property type="term" value="C:plasma membrane"/>
    <property type="evidence" value="ECO:0007669"/>
    <property type="project" value="UniProtKB-SubCell"/>
</dbReference>
<evidence type="ECO:0000313" key="9">
    <source>
        <dbReference type="EMBL" id="GAQ21687.1"/>
    </source>
</evidence>
<keyword evidence="10" id="KW-1185">Reference proteome</keyword>
<evidence type="ECO:0000256" key="6">
    <source>
        <dbReference type="ARBA" id="ARBA00022989"/>
    </source>
</evidence>
<dbReference type="PANTHER" id="PTHR21716:SF53">
    <property type="entry name" value="PERMEASE PERM-RELATED"/>
    <property type="match status" value="1"/>
</dbReference>
<evidence type="ECO:0000313" key="10">
    <source>
        <dbReference type="Proteomes" id="UP000056209"/>
    </source>
</evidence>
<feature type="transmembrane region" description="Helical" evidence="8">
    <location>
        <begin position="33"/>
        <end position="52"/>
    </location>
</feature>
<gene>
    <name evidence="9" type="ORF">DEIGR_101714</name>
</gene>